<evidence type="ECO:0000256" key="9">
    <source>
        <dbReference type="SAM" id="Phobius"/>
    </source>
</evidence>
<evidence type="ECO:0000313" key="10">
    <source>
        <dbReference type="EMBL" id="GAN04891.1"/>
    </source>
</evidence>
<keyword evidence="5" id="KW-0256">Endoplasmic reticulum</keyword>
<dbReference type="OrthoDB" id="286734at2759"/>
<comment type="similarity">
    <text evidence="2">Belongs to the DPM3 family.</text>
</comment>
<dbReference type="PANTHER" id="PTHR13906">
    <property type="entry name" value="PORCUPINE"/>
    <property type="match status" value="1"/>
</dbReference>
<sequence>MDHLFTKLSFHLGGNVSPDHLKLAFSILSTYPCAILFKHLKSANVKHAFSILYTTFIMLFILKLHDGFIHILAISTISYLLLRYGRHHPKIAWVNFTLVMASMAVCHIGRQFKGFEGDTDLDYSGALMIITIKLSSYGFNVLDGLPANQNKLSSHTQKMCIVTYPTVLEYYGWVFFFAGFLAGPTCEYMDYVRFVSSPEKEYSSKLPALKRLGKSLVFVLFLVFWAPKFNYFEALKPAWKAHSFWYKIMFIQLSAFLTRCKYYFIWYLSEGASILSGFGFNGVIDGEPQWDKLNNVNVLDCELAQSYKQLSENWNIGANHWLRHYVYLRFNPPGSTSTTLKTYIVSSMWHGFHPGFYMFFMTASLLQLIARQVRRTIRPFFLTPDQKPKKIKRVYDVCTWIASMGLLNMLVPCFDLLHIPLILQVWREVYYCHYIIIALGGAVFYVAKPHLIQLQKQKLHVLPGRKVVMRGMAFIDKRLCMMLVANHGTKSNDGQKEGNSAYYFIVCLPVELDKEDHWFCECAYHMYICKSQETEKERRTGSIARVDCSFGDKLLSHVGLAQHPSSHGCHTHWNALFSSSTFYIIMTRATEAYTFAAIAIVSYIILFLGFIPLPETVQDKIIPVLPWWALITFGCYCLGNIGNAMYTFRDCPEAYHELMGEISQAKSDLRSKGLQLN</sequence>
<feature type="transmembrane region" description="Helical" evidence="9">
    <location>
        <begin position="68"/>
        <end position="85"/>
    </location>
</feature>
<feature type="transmembrane region" description="Helical" evidence="9">
    <location>
        <begin position="124"/>
        <end position="142"/>
    </location>
</feature>
<evidence type="ECO:0000256" key="3">
    <source>
        <dbReference type="ARBA" id="ARBA00022679"/>
    </source>
</evidence>
<evidence type="ECO:0000256" key="8">
    <source>
        <dbReference type="ARBA" id="ARBA00023315"/>
    </source>
</evidence>
<name>A0A0C9M5L9_9FUNG</name>
<feature type="transmembrane region" description="Helical" evidence="9">
    <location>
        <begin position="592"/>
        <end position="613"/>
    </location>
</feature>
<dbReference type="PANTHER" id="PTHR13906:SF4">
    <property type="entry name" value="LYSOPHOSPHOLIPID ACYLTRANSFERASE 6"/>
    <property type="match status" value="1"/>
</dbReference>
<dbReference type="Pfam" id="PF03062">
    <property type="entry name" value="MBOAT"/>
    <property type="match status" value="1"/>
</dbReference>
<proteinExistence type="inferred from homology"/>
<dbReference type="InterPro" id="IPR004299">
    <property type="entry name" value="MBOAT_fam"/>
</dbReference>
<evidence type="ECO:0000256" key="4">
    <source>
        <dbReference type="ARBA" id="ARBA00022692"/>
    </source>
</evidence>
<keyword evidence="8" id="KW-0012">Acyltransferase</keyword>
<dbReference type="STRING" id="91626.A0A0C9M5L9"/>
<organism evidence="10">
    <name type="scientific">Mucor ambiguus</name>
    <dbReference type="NCBI Taxonomy" id="91626"/>
    <lineage>
        <taxon>Eukaryota</taxon>
        <taxon>Fungi</taxon>
        <taxon>Fungi incertae sedis</taxon>
        <taxon>Mucoromycota</taxon>
        <taxon>Mucoromycotina</taxon>
        <taxon>Mucoromycetes</taxon>
        <taxon>Mucorales</taxon>
        <taxon>Mucorineae</taxon>
        <taxon>Mucoraceae</taxon>
        <taxon>Mucor</taxon>
    </lineage>
</organism>
<evidence type="ECO:0000256" key="6">
    <source>
        <dbReference type="ARBA" id="ARBA00022989"/>
    </source>
</evidence>
<reference evidence="10" key="1">
    <citation type="submission" date="2014-09" db="EMBL/GenBank/DDBJ databases">
        <title>Draft genome sequence of an oleaginous Mucoromycotina fungus Mucor ambiguus NBRC6742.</title>
        <authorList>
            <person name="Takeda I."/>
            <person name="Yamane N."/>
            <person name="Morita T."/>
            <person name="Tamano K."/>
            <person name="Machida M."/>
            <person name="Baker S."/>
            <person name="Koike H."/>
        </authorList>
    </citation>
    <scope>NUCLEOTIDE SEQUENCE</scope>
    <source>
        <strain evidence="10">NBRC 6742</strain>
    </source>
</reference>
<evidence type="ECO:0000313" key="11">
    <source>
        <dbReference type="Proteomes" id="UP000053815"/>
    </source>
</evidence>
<dbReference type="AlphaFoldDB" id="A0A0C9M5L9"/>
<dbReference type="GO" id="GO:0046474">
    <property type="term" value="P:glycerophospholipid biosynthetic process"/>
    <property type="evidence" value="ECO:0007669"/>
    <property type="project" value="TreeGrafter"/>
</dbReference>
<dbReference type="Proteomes" id="UP000053815">
    <property type="component" value="Unassembled WGS sequence"/>
</dbReference>
<feature type="transmembrane region" description="Helical" evidence="9">
    <location>
        <begin position="212"/>
        <end position="232"/>
    </location>
</feature>
<protein>
    <submittedName>
        <fullName evidence="10">MBOAT family protein</fullName>
    </submittedName>
</protein>
<dbReference type="GO" id="GO:0047184">
    <property type="term" value="F:1-acylglycerophosphocholine O-acyltransferase activity"/>
    <property type="evidence" value="ECO:0007669"/>
    <property type="project" value="TreeGrafter"/>
</dbReference>
<feature type="transmembrane region" description="Helical" evidence="9">
    <location>
        <begin position="162"/>
        <end position="182"/>
    </location>
</feature>
<keyword evidence="3" id="KW-0808">Transferase</keyword>
<dbReference type="GO" id="GO:0030258">
    <property type="term" value="P:lipid modification"/>
    <property type="evidence" value="ECO:0007669"/>
    <property type="project" value="TreeGrafter"/>
</dbReference>
<evidence type="ECO:0000256" key="7">
    <source>
        <dbReference type="ARBA" id="ARBA00023136"/>
    </source>
</evidence>
<feature type="transmembrane region" description="Helical" evidence="9">
    <location>
        <begin position="92"/>
        <end position="112"/>
    </location>
</feature>
<keyword evidence="11" id="KW-1185">Reference proteome</keyword>
<dbReference type="Pfam" id="PF08285">
    <property type="entry name" value="DPM3"/>
    <property type="match status" value="1"/>
</dbReference>
<feature type="transmembrane region" description="Helical" evidence="9">
    <location>
        <begin position="355"/>
        <end position="373"/>
    </location>
</feature>
<keyword evidence="7 9" id="KW-0472">Membrane</keyword>
<dbReference type="GO" id="GO:0005789">
    <property type="term" value="C:endoplasmic reticulum membrane"/>
    <property type="evidence" value="ECO:0007669"/>
    <property type="project" value="UniProtKB-SubCell"/>
</dbReference>
<feature type="transmembrane region" description="Helical" evidence="9">
    <location>
        <begin position="394"/>
        <end position="417"/>
    </location>
</feature>
<keyword evidence="4 9" id="KW-0812">Transmembrane</keyword>
<comment type="subcellular location">
    <subcellularLocation>
        <location evidence="1">Endoplasmic reticulum membrane</location>
        <topology evidence="1">Multi-pass membrane protein</topology>
    </subcellularLocation>
</comment>
<accession>A0A0C9M5L9</accession>
<feature type="transmembrane region" description="Helical" evidence="9">
    <location>
        <begin position="429"/>
        <end position="447"/>
    </location>
</feature>
<evidence type="ECO:0000256" key="2">
    <source>
        <dbReference type="ARBA" id="ARBA00010430"/>
    </source>
</evidence>
<evidence type="ECO:0000256" key="5">
    <source>
        <dbReference type="ARBA" id="ARBA00022824"/>
    </source>
</evidence>
<evidence type="ECO:0000256" key="1">
    <source>
        <dbReference type="ARBA" id="ARBA00004477"/>
    </source>
</evidence>
<keyword evidence="6 9" id="KW-1133">Transmembrane helix</keyword>
<feature type="transmembrane region" description="Helical" evidence="9">
    <location>
        <begin position="44"/>
        <end position="62"/>
    </location>
</feature>
<dbReference type="InterPro" id="IPR049941">
    <property type="entry name" value="LPLAT_7/PORCN-like"/>
</dbReference>
<feature type="transmembrane region" description="Helical" evidence="9">
    <location>
        <begin position="625"/>
        <end position="646"/>
    </location>
</feature>
<dbReference type="GO" id="GO:0003841">
    <property type="term" value="F:1-acylglycerol-3-phosphate O-acyltransferase activity"/>
    <property type="evidence" value="ECO:0007669"/>
    <property type="project" value="TreeGrafter"/>
</dbReference>
<dbReference type="EMBL" id="DF836365">
    <property type="protein sequence ID" value="GAN04891.1"/>
    <property type="molecule type" value="Genomic_DNA"/>
</dbReference>
<dbReference type="InterPro" id="IPR013174">
    <property type="entry name" value="DPM3"/>
</dbReference>
<gene>
    <name evidence="10" type="ORF">MAM1_0076c04358</name>
</gene>